<evidence type="ECO:0000313" key="2">
    <source>
        <dbReference type="EMBL" id="EYD77402.1"/>
    </source>
</evidence>
<dbReference type="RefSeq" id="WP_245639115.1">
    <property type="nucleotide sequence ID" value="NZ_KK088543.1"/>
</dbReference>
<comment type="caution">
    <text evidence="2">The sequence shown here is derived from an EMBL/GenBank/DDBJ whole genome shotgun (WGS) entry which is preliminary data.</text>
</comment>
<dbReference type="EMBL" id="AOSK01000030">
    <property type="protein sequence ID" value="EYD77402.1"/>
    <property type="molecule type" value="Genomic_DNA"/>
</dbReference>
<accession>A0A017HSC5</accession>
<feature type="compositionally biased region" description="Basic and acidic residues" evidence="1">
    <location>
        <begin position="178"/>
        <end position="187"/>
    </location>
</feature>
<keyword evidence="2" id="KW-0808">Transferase</keyword>
<dbReference type="Gene3D" id="3.30.420.40">
    <property type="match status" value="1"/>
</dbReference>
<dbReference type="SUPFAM" id="SSF53067">
    <property type="entry name" value="Actin-like ATPase domain"/>
    <property type="match status" value="1"/>
</dbReference>
<reference evidence="2 3" key="1">
    <citation type="submission" date="2013-02" db="EMBL/GenBank/DDBJ databases">
        <authorList>
            <person name="Fiebig A."/>
            <person name="Goeker M."/>
            <person name="Klenk H.-P.P."/>
        </authorList>
    </citation>
    <scope>NUCLEOTIDE SEQUENCE [LARGE SCALE GENOMIC DNA]</scope>
    <source>
        <strain evidence="2 3">DSM 19309</strain>
    </source>
</reference>
<dbReference type="InterPro" id="IPR043129">
    <property type="entry name" value="ATPase_NBD"/>
</dbReference>
<dbReference type="GO" id="GO:0045127">
    <property type="term" value="F:N-acetylglucosamine kinase activity"/>
    <property type="evidence" value="ECO:0007669"/>
    <property type="project" value="UniProtKB-EC"/>
</dbReference>
<dbReference type="STRING" id="442562.Rumeso_01109"/>
<dbReference type="PATRIC" id="fig|442562.3.peg.1101"/>
<protein>
    <submittedName>
        <fullName evidence="2">N-acetylglucosamine kinase of eukaryotic type</fullName>
        <ecNumber evidence="2">2.7.1.59</ecNumber>
    </submittedName>
</protein>
<proteinExistence type="predicted"/>
<name>A0A017HSC5_9RHOB</name>
<dbReference type="HOGENOM" id="CLU_1199060_0_0_5"/>
<dbReference type="EC" id="2.7.1.59" evidence="2"/>
<feature type="region of interest" description="Disordered" evidence="1">
    <location>
        <begin position="175"/>
        <end position="196"/>
    </location>
</feature>
<dbReference type="Proteomes" id="UP000019666">
    <property type="component" value="Unassembled WGS sequence"/>
</dbReference>
<gene>
    <name evidence="2" type="ORF">Rumeso_01109</name>
</gene>
<dbReference type="AlphaFoldDB" id="A0A017HSC5"/>
<organism evidence="2 3">
    <name type="scientific">Rubellimicrobium mesophilum DSM 19309</name>
    <dbReference type="NCBI Taxonomy" id="442562"/>
    <lineage>
        <taxon>Bacteria</taxon>
        <taxon>Pseudomonadati</taxon>
        <taxon>Pseudomonadota</taxon>
        <taxon>Alphaproteobacteria</taxon>
        <taxon>Rhodobacterales</taxon>
        <taxon>Roseobacteraceae</taxon>
        <taxon>Rubellimicrobium</taxon>
    </lineage>
</organism>
<evidence type="ECO:0000313" key="3">
    <source>
        <dbReference type="Proteomes" id="UP000019666"/>
    </source>
</evidence>
<sequence>MTAVPGADPEALIVGIDIGGTKTHLRAELADGGGTRDLIRPSAEWRRRDWDSDAQALLGMVAELTRGHPVVALGIGAHGCDDADECDAFQAAFSKRTLVPLAVVNDAELMPLALGLHGQIGVVAGTGAIAVCRPASGEMLVSGAGAGSSAMRAARQAWYAKPSAPWLIISTPGWLRETPSRGDDRDAGGSGGPAAGQHAWATRFGHGCRPPCYCGVRCRRPRIGPRQAGCP</sequence>
<evidence type="ECO:0000256" key="1">
    <source>
        <dbReference type="SAM" id="MobiDB-lite"/>
    </source>
</evidence>
<keyword evidence="2" id="KW-0418">Kinase</keyword>
<keyword evidence="3" id="KW-1185">Reference proteome</keyword>